<evidence type="ECO:0000259" key="2">
    <source>
        <dbReference type="Pfam" id="PF01557"/>
    </source>
</evidence>
<comment type="caution">
    <text evidence="3">The sequence shown here is derived from an EMBL/GenBank/DDBJ whole genome shotgun (WGS) entry which is preliminary data.</text>
</comment>
<dbReference type="PANTHER" id="PTHR30143:SF0">
    <property type="entry name" value="2-KETO-4-PENTENOATE HYDRATASE"/>
    <property type="match status" value="1"/>
</dbReference>
<evidence type="ECO:0000313" key="4">
    <source>
        <dbReference type="Proteomes" id="UP000295560"/>
    </source>
</evidence>
<dbReference type="InterPro" id="IPR036663">
    <property type="entry name" value="Fumarylacetoacetase_C_sf"/>
</dbReference>
<evidence type="ECO:0000313" key="3">
    <source>
        <dbReference type="EMBL" id="TCK21653.1"/>
    </source>
</evidence>
<evidence type="ECO:0000256" key="1">
    <source>
        <dbReference type="ARBA" id="ARBA00023239"/>
    </source>
</evidence>
<dbReference type="EMBL" id="SMFZ01000002">
    <property type="protein sequence ID" value="TCK21653.1"/>
    <property type="molecule type" value="Genomic_DNA"/>
</dbReference>
<dbReference type="RefSeq" id="WP_207908882.1">
    <property type="nucleotide sequence ID" value="NZ_SMFZ01000002.1"/>
</dbReference>
<feature type="domain" description="Fumarylacetoacetase-like C-terminal" evidence="2">
    <location>
        <begin position="102"/>
        <end position="261"/>
    </location>
</feature>
<dbReference type="Pfam" id="PF01557">
    <property type="entry name" value="FAA_hydrolase"/>
    <property type="match status" value="1"/>
</dbReference>
<proteinExistence type="predicted"/>
<dbReference type="InterPro" id="IPR011234">
    <property type="entry name" value="Fumarylacetoacetase-like_C"/>
</dbReference>
<dbReference type="Gene3D" id="3.90.850.10">
    <property type="entry name" value="Fumarylacetoacetase-like, C-terminal domain"/>
    <property type="match status" value="1"/>
</dbReference>
<dbReference type="Proteomes" id="UP000295560">
    <property type="component" value="Unassembled WGS sequence"/>
</dbReference>
<sequence length="265" mass="27095">MSTAGARSSAEAVANTAELAARLSKAVSDRTAIEQLSSDVPELDLPTAYRVQRELRDAAGPLVGWKLGVTSRAKQAQVGVSDPVFGFLAGTGAVDLGEPLDTSALIQPRCEPEIVFVLGRDLSGEHVTATDVLAATSGVAVGIEVLDSRYTDYRFTMADVVADNTSAGRFVVGTPVPVDGIDLRLVGVVLEHNGEIAATASGAASLGHPAAAVAWLVRQLAAEGEGLRAGEIVLSGGLTAAVPVTAGDVVVASIDRLGTLELACR</sequence>
<organism evidence="3 4">
    <name type="scientific">Pseudonocardia endophytica</name>
    <dbReference type="NCBI Taxonomy" id="401976"/>
    <lineage>
        <taxon>Bacteria</taxon>
        <taxon>Bacillati</taxon>
        <taxon>Actinomycetota</taxon>
        <taxon>Actinomycetes</taxon>
        <taxon>Pseudonocardiales</taxon>
        <taxon>Pseudonocardiaceae</taxon>
        <taxon>Pseudonocardia</taxon>
    </lineage>
</organism>
<gene>
    <name evidence="3" type="ORF">EV378_5643</name>
</gene>
<dbReference type="InterPro" id="IPR050772">
    <property type="entry name" value="Hydratase-Decarb/MhpD_sf"/>
</dbReference>
<dbReference type="GO" id="GO:0008684">
    <property type="term" value="F:2-oxopent-4-enoate hydratase activity"/>
    <property type="evidence" value="ECO:0007669"/>
    <property type="project" value="TreeGrafter"/>
</dbReference>
<accession>A0A4R1HKY3</accession>
<dbReference type="PANTHER" id="PTHR30143">
    <property type="entry name" value="ACID HYDRATASE"/>
    <property type="match status" value="1"/>
</dbReference>
<keyword evidence="1" id="KW-0456">Lyase</keyword>
<name>A0A4R1HKY3_PSEEN</name>
<protein>
    <submittedName>
        <fullName evidence="3">4-oxalocrotonate decarboxylase</fullName>
    </submittedName>
</protein>
<dbReference type="GO" id="GO:0005737">
    <property type="term" value="C:cytoplasm"/>
    <property type="evidence" value="ECO:0007669"/>
    <property type="project" value="TreeGrafter"/>
</dbReference>
<dbReference type="SUPFAM" id="SSF56529">
    <property type="entry name" value="FAH"/>
    <property type="match status" value="1"/>
</dbReference>
<dbReference type="AlphaFoldDB" id="A0A4R1HKY3"/>
<reference evidence="3 4" key="1">
    <citation type="submission" date="2019-03" db="EMBL/GenBank/DDBJ databases">
        <title>Sequencing the genomes of 1000 actinobacteria strains.</title>
        <authorList>
            <person name="Klenk H.-P."/>
        </authorList>
    </citation>
    <scope>NUCLEOTIDE SEQUENCE [LARGE SCALE GENOMIC DNA]</scope>
    <source>
        <strain evidence="3 4">DSM 44969</strain>
    </source>
</reference>
<keyword evidence="4" id="KW-1185">Reference proteome</keyword>